<dbReference type="NCBIfam" id="TIGR01891">
    <property type="entry name" value="amidohydrolases"/>
    <property type="match status" value="1"/>
</dbReference>
<keyword evidence="1 3" id="KW-0378">Hydrolase</keyword>
<dbReference type="PANTHER" id="PTHR11014">
    <property type="entry name" value="PEPTIDASE M20 FAMILY MEMBER"/>
    <property type="match status" value="1"/>
</dbReference>
<gene>
    <name evidence="3" type="ORF">C7402_107191</name>
</gene>
<dbReference type="Gene3D" id="3.30.70.360">
    <property type="match status" value="1"/>
</dbReference>
<dbReference type="Pfam" id="PF07687">
    <property type="entry name" value="M20_dimer"/>
    <property type="match status" value="1"/>
</dbReference>
<feature type="domain" description="Peptidase M20 dimerisation" evidence="2">
    <location>
        <begin position="194"/>
        <end position="289"/>
    </location>
</feature>
<comment type="caution">
    <text evidence="3">The sequence shown here is derived from an EMBL/GenBank/DDBJ whole genome shotgun (WGS) entry which is preliminary data.</text>
</comment>
<dbReference type="InterPro" id="IPR017439">
    <property type="entry name" value="Amidohydrolase"/>
</dbReference>
<dbReference type="InterPro" id="IPR011650">
    <property type="entry name" value="Peptidase_M20_dimer"/>
</dbReference>
<keyword evidence="4" id="KW-1185">Reference proteome</keyword>
<dbReference type="Gene3D" id="3.40.630.10">
    <property type="entry name" value="Zn peptidases"/>
    <property type="match status" value="1"/>
</dbReference>
<dbReference type="InterPro" id="IPR002933">
    <property type="entry name" value="Peptidase_M20"/>
</dbReference>
<evidence type="ECO:0000256" key="1">
    <source>
        <dbReference type="ARBA" id="ARBA00022801"/>
    </source>
</evidence>
<accession>A0ABX5KMB1</accession>
<reference evidence="3 4" key="1">
    <citation type="submission" date="2018-05" db="EMBL/GenBank/DDBJ databases">
        <title>Genomic Encyclopedia of Type Strains, Phase IV (KMG-V): Genome sequencing to study the core and pangenomes of soil and plant-associated prokaryotes.</title>
        <authorList>
            <person name="Whitman W."/>
        </authorList>
    </citation>
    <scope>NUCLEOTIDE SEQUENCE [LARGE SCALE GENOMIC DNA]</scope>
    <source>
        <strain evidence="3 4">SCZa-39</strain>
    </source>
</reference>
<organism evidence="3 4">
    <name type="scientific">Paraburkholderia unamae</name>
    <dbReference type="NCBI Taxonomy" id="219649"/>
    <lineage>
        <taxon>Bacteria</taxon>
        <taxon>Pseudomonadati</taxon>
        <taxon>Pseudomonadota</taxon>
        <taxon>Betaproteobacteria</taxon>
        <taxon>Burkholderiales</taxon>
        <taxon>Burkholderiaceae</taxon>
        <taxon>Paraburkholderia</taxon>
    </lineage>
</organism>
<dbReference type="EMBL" id="QEOB01000007">
    <property type="protein sequence ID" value="PVX83285.1"/>
    <property type="molecule type" value="Genomic_DNA"/>
</dbReference>
<dbReference type="SUPFAM" id="SSF55031">
    <property type="entry name" value="Bacterial exopeptidase dimerisation domain"/>
    <property type="match status" value="1"/>
</dbReference>
<evidence type="ECO:0000313" key="4">
    <source>
        <dbReference type="Proteomes" id="UP000245712"/>
    </source>
</evidence>
<proteinExistence type="predicted"/>
<dbReference type="SUPFAM" id="SSF53187">
    <property type="entry name" value="Zn-dependent exopeptidases"/>
    <property type="match status" value="1"/>
</dbReference>
<dbReference type="CDD" id="cd05666">
    <property type="entry name" value="M20_Acy1-like"/>
    <property type="match status" value="1"/>
</dbReference>
<dbReference type="PANTHER" id="PTHR11014:SF63">
    <property type="entry name" value="METALLOPEPTIDASE, PUTATIVE (AFU_ORTHOLOGUE AFUA_6G09600)-RELATED"/>
    <property type="match status" value="1"/>
</dbReference>
<protein>
    <submittedName>
        <fullName evidence="3">Hippurate hydrolase</fullName>
    </submittedName>
</protein>
<dbReference type="Pfam" id="PF01546">
    <property type="entry name" value="Peptidase_M20"/>
    <property type="match status" value="1"/>
</dbReference>
<dbReference type="Proteomes" id="UP000245712">
    <property type="component" value="Unassembled WGS sequence"/>
</dbReference>
<sequence length="396" mass="43028">MASTQSLCVLDDTLDLHDELSSIRRRLHRHPELAYEETGTSELVAECLEHWGYRLTRGIGGTGMVATLKAGNSPRAVALRADMDALPIVEETGLPYASAEPGKMHACGHDGHTAILLGAARHLARTRRFDGTVHLVFQPAEEILSDSGAKRMIEDGLFERFPCEAIFGLHNQPGYPAGNFMFCSGPFMAACDTVDIVIDGYGGHAARPHLAVDPIVIGSQLVMALQTVVSRSVDPMQAAVVTVGSFNAGAVANVIPGSAHLQISVRSFDAQTRKLIEARIRTLAQAHADAHSARVEIDYVPGYPVLVNSRKETDLALTVARELVGEHRVISDFAPFAGSEDFAYYLQEKPGCFLRLGNGEHSLTLHNASYDFNDDNLTVGAAYWTRLVEQFLPLQQ</sequence>
<dbReference type="PIRSF" id="PIRSF005962">
    <property type="entry name" value="Pept_M20D_amidohydro"/>
    <property type="match status" value="1"/>
</dbReference>
<evidence type="ECO:0000313" key="3">
    <source>
        <dbReference type="EMBL" id="PVX83285.1"/>
    </source>
</evidence>
<dbReference type="GO" id="GO:0016787">
    <property type="term" value="F:hydrolase activity"/>
    <property type="evidence" value="ECO:0007669"/>
    <property type="project" value="UniProtKB-KW"/>
</dbReference>
<dbReference type="InterPro" id="IPR036264">
    <property type="entry name" value="Bact_exopeptidase_dim_dom"/>
</dbReference>
<evidence type="ECO:0000259" key="2">
    <source>
        <dbReference type="Pfam" id="PF07687"/>
    </source>
</evidence>
<dbReference type="RefSeq" id="WP_116611367.1">
    <property type="nucleotide sequence ID" value="NZ_QEOB01000007.1"/>
</dbReference>
<name>A0ABX5KMB1_9BURK</name>